<feature type="domain" description="Protein kinase" evidence="9">
    <location>
        <begin position="14"/>
        <end position="381"/>
    </location>
</feature>
<accession>A0ABP3DXS2</accession>
<dbReference type="EC" id="2.7.11.1" evidence="1"/>
<feature type="binding site" evidence="7">
    <location>
        <position position="43"/>
    </location>
    <ligand>
        <name>ATP</name>
        <dbReference type="ChEBI" id="CHEBI:30616"/>
    </ligand>
</feature>
<evidence type="ECO:0000256" key="8">
    <source>
        <dbReference type="SAM" id="MobiDB-lite"/>
    </source>
</evidence>
<dbReference type="Gene3D" id="1.10.510.10">
    <property type="entry name" value="Transferase(Phosphotransferase) domain 1"/>
    <property type="match status" value="2"/>
</dbReference>
<evidence type="ECO:0000256" key="2">
    <source>
        <dbReference type="ARBA" id="ARBA00022527"/>
    </source>
</evidence>
<dbReference type="PANTHER" id="PTHR43289">
    <property type="entry name" value="MITOGEN-ACTIVATED PROTEIN KINASE KINASE KINASE 20-RELATED"/>
    <property type="match status" value="1"/>
</dbReference>
<evidence type="ECO:0000256" key="4">
    <source>
        <dbReference type="ARBA" id="ARBA00022741"/>
    </source>
</evidence>
<keyword evidence="6 7" id="KW-0067">ATP-binding</keyword>
<dbReference type="EMBL" id="BAAABU010000013">
    <property type="protein sequence ID" value="GAA0245145.1"/>
    <property type="molecule type" value="Genomic_DNA"/>
</dbReference>
<sequence length="381" mass="39820">MSRSVSENVLAGRYRLDERIGGGRTAEVHRGWDTLLKRHVAVKVFPAAPDAETARRFDDEVRTLAALSHPGLVAVYDADTDAGRPFVVMRLVEGHTLREEIDRGPMPPDRVRRVGADVAQALAHAYEHGVVNREIKPSNVLLDDKGDAHLAPEQGTGPEVDVHALGLVLLECLTGGRDRTALPEHVPADLRDLLTRMTAPPPADRPTPRECALALSAAAAPARPVPVDSPTADTVVIPKQRTVWKALAGSTVALLTAMAVTTALNSTPASTGNDPAAPPAAPEPAAQPTSGAPRPEAGQPQPPAVAVLAPQKTTSDAPGPTTAQPTTPPPTTARPTSVPTTGERPVTTTPDAPTTEPEPTTTPAPTTESSVDATEDPSTRP</sequence>
<keyword evidence="4 7" id="KW-0547">Nucleotide-binding</keyword>
<dbReference type="Pfam" id="PF00069">
    <property type="entry name" value="Pkinase"/>
    <property type="match status" value="1"/>
</dbReference>
<reference evidence="11" key="1">
    <citation type="journal article" date="2019" name="Int. J. Syst. Evol. Microbiol.">
        <title>The Global Catalogue of Microorganisms (GCM) 10K type strain sequencing project: providing services to taxonomists for standard genome sequencing and annotation.</title>
        <authorList>
            <consortium name="The Broad Institute Genomics Platform"/>
            <consortium name="The Broad Institute Genome Sequencing Center for Infectious Disease"/>
            <person name="Wu L."/>
            <person name="Ma J."/>
        </authorList>
    </citation>
    <scope>NUCLEOTIDE SEQUENCE [LARGE SCALE GENOMIC DNA]</scope>
    <source>
        <strain evidence="11">JCM 3380</strain>
    </source>
</reference>
<feature type="compositionally biased region" description="Low complexity" evidence="8">
    <location>
        <begin position="304"/>
        <end position="325"/>
    </location>
</feature>
<evidence type="ECO:0000313" key="11">
    <source>
        <dbReference type="Proteomes" id="UP001500416"/>
    </source>
</evidence>
<dbReference type="Gene3D" id="3.30.200.20">
    <property type="entry name" value="Phosphorylase Kinase, domain 1"/>
    <property type="match status" value="1"/>
</dbReference>
<evidence type="ECO:0000256" key="6">
    <source>
        <dbReference type="ARBA" id="ARBA00022840"/>
    </source>
</evidence>
<organism evidence="10 11">
    <name type="scientific">Saccharothrix mutabilis subsp. mutabilis</name>
    <dbReference type="NCBI Taxonomy" id="66855"/>
    <lineage>
        <taxon>Bacteria</taxon>
        <taxon>Bacillati</taxon>
        <taxon>Actinomycetota</taxon>
        <taxon>Actinomycetes</taxon>
        <taxon>Pseudonocardiales</taxon>
        <taxon>Pseudonocardiaceae</taxon>
        <taxon>Saccharothrix</taxon>
    </lineage>
</organism>
<dbReference type="InterPro" id="IPR011009">
    <property type="entry name" value="Kinase-like_dom_sf"/>
</dbReference>
<feature type="compositionally biased region" description="Low complexity" evidence="8">
    <location>
        <begin position="333"/>
        <end position="368"/>
    </location>
</feature>
<keyword evidence="3" id="KW-0808">Transferase</keyword>
<keyword evidence="5 10" id="KW-0418">Kinase</keyword>
<evidence type="ECO:0000256" key="3">
    <source>
        <dbReference type="ARBA" id="ARBA00022679"/>
    </source>
</evidence>
<evidence type="ECO:0000256" key="1">
    <source>
        <dbReference type="ARBA" id="ARBA00012513"/>
    </source>
</evidence>
<dbReference type="InterPro" id="IPR000719">
    <property type="entry name" value="Prot_kinase_dom"/>
</dbReference>
<proteinExistence type="predicted"/>
<dbReference type="InterPro" id="IPR017441">
    <property type="entry name" value="Protein_kinase_ATP_BS"/>
</dbReference>
<name>A0ABP3DXS2_9PSEU</name>
<evidence type="ECO:0000313" key="10">
    <source>
        <dbReference type="EMBL" id="GAA0245145.1"/>
    </source>
</evidence>
<gene>
    <name evidence="10" type="ORF">GCM10010492_50620</name>
</gene>
<dbReference type="SUPFAM" id="SSF56112">
    <property type="entry name" value="Protein kinase-like (PK-like)"/>
    <property type="match status" value="1"/>
</dbReference>
<dbReference type="PROSITE" id="PS00107">
    <property type="entry name" value="PROTEIN_KINASE_ATP"/>
    <property type="match status" value="1"/>
</dbReference>
<evidence type="ECO:0000259" key="9">
    <source>
        <dbReference type="PROSITE" id="PS50011"/>
    </source>
</evidence>
<dbReference type="CDD" id="cd14014">
    <property type="entry name" value="STKc_PknB_like"/>
    <property type="match status" value="1"/>
</dbReference>
<evidence type="ECO:0000256" key="5">
    <source>
        <dbReference type="ARBA" id="ARBA00022777"/>
    </source>
</evidence>
<evidence type="ECO:0000256" key="7">
    <source>
        <dbReference type="PROSITE-ProRule" id="PRU10141"/>
    </source>
</evidence>
<keyword evidence="11" id="KW-1185">Reference proteome</keyword>
<comment type="caution">
    <text evidence="10">The sequence shown here is derived from an EMBL/GenBank/DDBJ whole genome shotgun (WGS) entry which is preliminary data.</text>
</comment>
<dbReference type="Proteomes" id="UP001500416">
    <property type="component" value="Unassembled WGS sequence"/>
</dbReference>
<keyword evidence="2" id="KW-0723">Serine/threonine-protein kinase</keyword>
<feature type="region of interest" description="Disordered" evidence="8">
    <location>
        <begin position="266"/>
        <end position="381"/>
    </location>
</feature>
<protein>
    <recommendedName>
        <fullName evidence="1">non-specific serine/threonine protein kinase</fullName>
        <ecNumber evidence="1">2.7.11.1</ecNumber>
    </recommendedName>
</protein>
<dbReference type="GO" id="GO:0016301">
    <property type="term" value="F:kinase activity"/>
    <property type="evidence" value="ECO:0007669"/>
    <property type="project" value="UniProtKB-KW"/>
</dbReference>
<dbReference type="PROSITE" id="PS50011">
    <property type="entry name" value="PROTEIN_KINASE_DOM"/>
    <property type="match status" value="1"/>
</dbReference>
<dbReference type="PANTHER" id="PTHR43289:SF6">
    <property type="entry name" value="SERINE_THREONINE-PROTEIN KINASE NEKL-3"/>
    <property type="match status" value="1"/>
</dbReference>